<gene>
    <name evidence="2" type="ORF">GCM10011573_33460</name>
</gene>
<sequence>MNKVDKFEGVRKVSQKHNFVVLLKNYFLSGTLLYSGMSLLLNGFDKTSLEYSRLGIQNKAYKKIKSKYKKIASQETTLATTSFDDTNVIWFCWLQGIENAPELVKRCYEQMTNLFSEKKIIVITAENYREYTNFPTFIIEKWQKGIISNTHFSDLLRIELLHFHGGTWIDSTVYFSDSDVPTVFFEADIFFFQKLKPGRDGSKVTMSSWFMTVKKKSFIIAKTRELLFTYWEKKNYLVDYYLFHIFFTIACEVYPEEYENVSKYCNSIPHILLLELFSSYDSKRFSEIKGMSSIHKLSYKFSSTDILKQDTFYQELFK</sequence>
<keyword evidence="1" id="KW-0812">Transmembrane</keyword>
<keyword evidence="3" id="KW-1185">Reference proteome</keyword>
<name>A0ABQ1PQ73_9ENTE</name>
<dbReference type="RefSeq" id="WP_157894317.1">
    <property type="nucleotide sequence ID" value="NZ_BMKI01000011.1"/>
</dbReference>
<dbReference type="InterPro" id="IPR008441">
    <property type="entry name" value="AfumC-like_glycosyl_Trfase"/>
</dbReference>
<feature type="transmembrane region" description="Helical" evidence="1">
    <location>
        <begin position="26"/>
        <end position="44"/>
    </location>
</feature>
<proteinExistence type="predicted"/>
<evidence type="ECO:0000313" key="2">
    <source>
        <dbReference type="EMBL" id="GGD01206.1"/>
    </source>
</evidence>
<organism evidence="2 3">
    <name type="scientific">Enterococcus wangshanyuanii</name>
    <dbReference type="NCBI Taxonomy" id="2005703"/>
    <lineage>
        <taxon>Bacteria</taxon>
        <taxon>Bacillati</taxon>
        <taxon>Bacillota</taxon>
        <taxon>Bacilli</taxon>
        <taxon>Lactobacillales</taxon>
        <taxon>Enterococcaceae</taxon>
        <taxon>Enterococcus</taxon>
    </lineage>
</organism>
<dbReference type="InterPro" id="IPR029044">
    <property type="entry name" value="Nucleotide-diphossugar_trans"/>
</dbReference>
<protein>
    <recommendedName>
        <fullName evidence="4">Capsular biosynthesis protein</fullName>
    </recommendedName>
</protein>
<accession>A0ABQ1PQ73</accession>
<comment type="caution">
    <text evidence="2">The sequence shown here is derived from an EMBL/GenBank/DDBJ whole genome shotgun (WGS) entry which is preliminary data.</text>
</comment>
<reference evidence="3" key="1">
    <citation type="journal article" date="2019" name="Int. J. Syst. Evol. Microbiol.">
        <title>The Global Catalogue of Microorganisms (GCM) 10K type strain sequencing project: providing services to taxonomists for standard genome sequencing and annotation.</title>
        <authorList>
            <consortium name="The Broad Institute Genomics Platform"/>
            <consortium name="The Broad Institute Genome Sequencing Center for Infectious Disease"/>
            <person name="Wu L."/>
            <person name="Ma J."/>
        </authorList>
    </citation>
    <scope>NUCLEOTIDE SEQUENCE [LARGE SCALE GENOMIC DNA]</scope>
    <source>
        <strain evidence="3">CGMCC 1.15942</strain>
    </source>
</reference>
<evidence type="ECO:0000313" key="3">
    <source>
        <dbReference type="Proteomes" id="UP000630615"/>
    </source>
</evidence>
<evidence type="ECO:0000256" key="1">
    <source>
        <dbReference type="SAM" id="Phobius"/>
    </source>
</evidence>
<dbReference type="Pfam" id="PF05704">
    <property type="entry name" value="Caps_synth"/>
    <property type="match status" value="1"/>
</dbReference>
<dbReference type="EMBL" id="BMKI01000011">
    <property type="protein sequence ID" value="GGD01206.1"/>
    <property type="molecule type" value="Genomic_DNA"/>
</dbReference>
<keyword evidence="1" id="KW-1133">Transmembrane helix</keyword>
<dbReference type="Proteomes" id="UP000630615">
    <property type="component" value="Unassembled WGS sequence"/>
</dbReference>
<dbReference type="Gene3D" id="3.90.550.20">
    <property type="match status" value="1"/>
</dbReference>
<dbReference type="SUPFAM" id="SSF53448">
    <property type="entry name" value="Nucleotide-diphospho-sugar transferases"/>
    <property type="match status" value="1"/>
</dbReference>
<evidence type="ECO:0008006" key="4">
    <source>
        <dbReference type="Google" id="ProtNLM"/>
    </source>
</evidence>
<keyword evidence="1" id="KW-0472">Membrane</keyword>